<dbReference type="Pfam" id="PF13242">
    <property type="entry name" value="Hydrolase_like"/>
    <property type="match status" value="1"/>
</dbReference>
<accession>A0ABX6EXF4</accession>
<evidence type="ECO:0000256" key="2">
    <source>
        <dbReference type="PIRNR" id="PIRNR000915"/>
    </source>
</evidence>
<dbReference type="Gene3D" id="3.40.50.1000">
    <property type="entry name" value="HAD superfamily/HAD-like"/>
    <property type="match status" value="2"/>
</dbReference>
<dbReference type="NCBIfam" id="TIGR01460">
    <property type="entry name" value="HAD-SF-IIA"/>
    <property type="match status" value="1"/>
</dbReference>
<proteinExistence type="predicted"/>
<evidence type="ECO:0000313" key="4">
    <source>
        <dbReference type="Proteomes" id="UP000422736"/>
    </source>
</evidence>
<dbReference type="Pfam" id="PF13344">
    <property type="entry name" value="Hydrolase_6"/>
    <property type="match status" value="1"/>
</dbReference>
<dbReference type="PIRSF" id="PIRSF000915">
    <property type="entry name" value="PGP-type_phosphatase"/>
    <property type="match status" value="1"/>
</dbReference>
<dbReference type="InterPro" id="IPR023214">
    <property type="entry name" value="HAD_sf"/>
</dbReference>
<dbReference type="Proteomes" id="UP000422736">
    <property type="component" value="Chromosome 5"/>
</dbReference>
<dbReference type="InterPro" id="IPR036412">
    <property type="entry name" value="HAD-like_sf"/>
</dbReference>
<dbReference type="PANTHER" id="PTHR19288">
    <property type="entry name" value="4-NITROPHENYLPHOSPHATASE-RELATED"/>
    <property type="match status" value="1"/>
</dbReference>
<dbReference type="SUPFAM" id="SSF56784">
    <property type="entry name" value="HAD-like"/>
    <property type="match status" value="1"/>
</dbReference>
<dbReference type="PANTHER" id="PTHR19288:SF46">
    <property type="entry name" value="HALOACID DEHALOGENASE-LIKE HYDROLASE DOMAIN-CONTAINING PROTEIN 2"/>
    <property type="match status" value="1"/>
</dbReference>
<sequence>MTGTKANTPIKIQDKTSSLEFLKKFDTFLFDCDGVLWLGSHLLPDVVETLDYLKSLGKQLIFVTNNSTKSRPQYVKKFAGFGITVTEDQIFTSGYASALYVRDFLKLQPGKDKVWVFGESGIIDELTLMGFEALGAGDPRLDEPFDTNTSPFLKDGLDEDVKCVVAGLDTKVNYHRLAISLQYLRKPDVHFVATNIDSTFPQKGIILPGAGSTIQSLAYASDRTPEACGKPNLNMLNAIVKAKNLDRSRCCMVGDRLNTDIKFGETGGLGGTLLVLTGIETEERALDTAHEHPNPKYYASKLGDLYEFTHQ</sequence>
<evidence type="ECO:0000313" key="3">
    <source>
        <dbReference type="EMBL" id="QGN16968.1"/>
    </source>
</evidence>
<evidence type="ECO:0000256" key="1">
    <source>
        <dbReference type="ARBA" id="ARBA00022801"/>
    </source>
</evidence>
<dbReference type="InterPro" id="IPR006357">
    <property type="entry name" value="HAD-SF_hydro_IIA"/>
</dbReference>
<organism evidence="3 4">
    <name type="scientific">Kluyveromyces marxianus</name>
    <name type="common">Yeast</name>
    <name type="synonym">Candida kefyr</name>
    <dbReference type="NCBI Taxonomy" id="4911"/>
    <lineage>
        <taxon>Eukaryota</taxon>
        <taxon>Fungi</taxon>
        <taxon>Dikarya</taxon>
        <taxon>Ascomycota</taxon>
        <taxon>Saccharomycotina</taxon>
        <taxon>Saccharomycetes</taxon>
        <taxon>Saccharomycetales</taxon>
        <taxon>Saccharomycetaceae</taxon>
        <taxon>Kluyveromyces</taxon>
    </lineage>
</organism>
<reference evidence="3 4" key="1">
    <citation type="submission" date="2016-03" db="EMBL/GenBank/DDBJ databases">
        <title>How can Kluyveromyces marxianus grow so fast - potential evolutionary course in Saccharomyces Complex revealed by comparative genomics.</title>
        <authorList>
            <person name="Mo W."/>
            <person name="Lu W."/>
            <person name="Yang X."/>
            <person name="Qi J."/>
            <person name="Lv H."/>
        </authorList>
    </citation>
    <scope>NUCLEOTIDE SEQUENCE [LARGE SCALE GENOMIC DNA]</scope>
    <source>
        <strain evidence="3 4">FIM1</strain>
    </source>
</reference>
<dbReference type="EMBL" id="CP015058">
    <property type="protein sequence ID" value="QGN16968.1"/>
    <property type="molecule type" value="Genomic_DNA"/>
</dbReference>
<dbReference type="NCBIfam" id="TIGR01452">
    <property type="entry name" value="PGP_euk"/>
    <property type="match status" value="1"/>
</dbReference>
<protein>
    <recommendedName>
        <fullName evidence="2">4-nitrophenylphosphatase</fullName>
        <shortName evidence="2">PNPPase</shortName>
        <ecNumber evidence="2">3.1.3.41</ecNumber>
    </recommendedName>
</protein>
<dbReference type="InterPro" id="IPR006349">
    <property type="entry name" value="PGP_euk"/>
</dbReference>
<gene>
    <name evidence="3" type="primary">PHO13</name>
    <name evidence="3" type="ORF">FIM1_3695</name>
</gene>
<dbReference type="EC" id="3.1.3.41" evidence="2"/>
<name>A0ABX6EXF4_KLUMA</name>
<keyword evidence="1 2" id="KW-0378">Hydrolase</keyword>
<comment type="catalytic activity">
    <reaction evidence="2">
        <text>4-nitrophenyl phosphate + H2O = 4-nitrophenol + phosphate + H(+)</text>
        <dbReference type="Rhea" id="RHEA:21664"/>
        <dbReference type="ChEBI" id="CHEBI:15377"/>
        <dbReference type="ChEBI" id="CHEBI:15378"/>
        <dbReference type="ChEBI" id="CHEBI:43474"/>
        <dbReference type="ChEBI" id="CHEBI:57917"/>
        <dbReference type="ChEBI" id="CHEBI:61146"/>
        <dbReference type="EC" id="3.1.3.41"/>
    </reaction>
</comment>
<keyword evidence="4" id="KW-1185">Reference proteome</keyword>